<dbReference type="RefSeq" id="WP_074216360.1">
    <property type="nucleotide sequence ID" value="NZ_FSRG01000004.1"/>
</dbReference>
<dbReference type="Pfam" id="PF03631">
    <property type="entry name" value="Virul_fac_BrkB"/>
    <property type="match status" value="1"/>
</dbReference>
<dbReference type="GO" id="GO:0005886">
    <property type="term" value="C:plasma membrane"/>
    <property type="evidence" value="ECO:0007669"/>
    <property type="project" value="UniProtKB-SubCell"/>
</dbReference>
<keyword evidence="2" id="KW-1003">Cell membrane</keyword>
<dbReference type="SUPFAM" id="SSF46785">
    <property type="entry name" value="Winged helix' DNA-binding domain"/>
    <property type="match status" value="1"/>
</dbReference>
<feature type="transmembrane region" description="Helical" evidence="6">
    <location>
        <begin position="238"/>
        <end position="258"/>
    </location>
</feature>
<dbReference type="Gene3D" id="1.10.10.10">
    <property type="entry name" value="Winged helix-like DNA-binding domain superfamily/Winged helix DNA-binding domain"/>
    <property type="match status" value="1"/>
</dbReference>
<evidence type="ECO:0000256" key="1">
    <source>
        <dbReference type="ARBA" id="ARBA00004651"/>
    </source>
</evidence>
<dbReference type="PANTHER" id="PTHR30213">
    <property type="entry name" value="INNER MEMBRANE PROTEIN YHJD"/>
    <property type="match status" value="1"/>
</dbReference>
<name>A0A1N6FXD9_9BACT</name>
<evidence type="ECO:0000313" key="8">
    <source>
        <dbReference type="Proteomes" id="UP000184694"/>
    </source>
</evidence>
<reference evidence="8" key="1">
    <citation type="submission" date="2016-11" db="EMBL/GenBank/DDBJ databases">
        <authorList>
            <person name="Varghese N."/>
            <person name="Submissions S."/>
        </authorList>
    </citation>
    <scope>NUCLEOTIDE SEQUENCE [LARGE SCALE GENOMIC DNA]</scope>
    <source>
        <strain evidence="8">DSM 17456</strain>
    </source>
</reference>
<organism evidence="7 8">
    <name type="scientific">Halodesulfovibrio marinisediminis DSM 17456</name>
    <dbReference type="NCBI Taxonomy" id="1121457"/>
    <lineage>
        <taxon>Bacteria</taxon>
        <taxon>Pseudomonadati</taxon>
        <taxon>Thermodesulfobacteriota</taxon>
        <taxon>Desulfovibrionia</taxon>
        <taxon>Desulfovibrionales</taxon>
        <taxon>Desulfovibrionaceae</taxon>
        <taxon>Halodesulfovibrio</taxon>
    </lineage>
</organism>
<protein>
    <submittedName>
        <fullName evidence="7">Membrane protein</fullName>
    </submittedName>
</protein>
<evidence type="ECO:0000313" key="7">
    <source>
        <dbReference type="EMBL" id="SIN99877.1"/>
    </source>
</evidence>
<accession>A0A1N6FXD9</accession>
<keyword evidence="3 6" id="KW-0812">Transmembrane</keyword>
<dbReference type="InterPro" id="IPR036390">
    <property type="entry name" value="WH_DNA-bd_sf"/>
</dbReference>
<evidence type="ECO:0000256" key="5">
    <source>
        <dbReference type="ARBA" id="ARBA00023136"/>
    </source>
</evidence>
<keyword evidence="5 6" id="KW-0472">Membrane</keyword>
<feature type="transmembrane region" description="Helical" evidence="6">
    <location>
        <begin position="161"/>
        <end position="183"/>
    </location>
</feature>
<comment type="subcellular location">
    <subcellularLocation>
        <location evidence="1">Cell membrane</location>
        <topology evidence="1">Multi-pass membrane protein</topology>
    </subcellularLocation>
</comment>
<evidence type="ECO:0000256" key="2">
    <source>
        <dbReference type="ARBA" id="ARBA00022475"/>
    </source>
</evidence>
<evidence type="ECO:0000256" key="6">
    <source>
        <dbReference type="SAM" id="Phobius"/>
    </source>
</evidence>
<gene>
    <name evidence="7" type="ORF">SAMN02745161_1564</name>
</gene>
<keyword evidence="8" id="KW-1185">Reference proteome</keyword>
<dbReference type="EMBL" id="FSRG01000004">
    <property type="protein sequence ID" value="SIN99877.1"/>
    <property type="molecule type" value="Genomic_DNA"/>
</dbReference>
<dbReference type="STRING" id="1121457.SAMN02745161_1564"/>
<dbReference type="OrthoDB" id="9808671at2"/>
<dbReference type="NCBIfam" id="TIGR00765">
    <property type="entry name" value="yihY_not_rbn"/>
    <property type="match status" value="1"/>
</dbReference>
<proteinExistence type="predicted"/>
<dbReference type="InterPro" id="IPR036388">
    <property type="entry name" value="WH-like_DNA-bd_sf"/>
</dbReference>
<dbReference type="AlphaFoldDB" id="A0A1N6FXD9"/>
<dbReference type="Proteomes" id="UP000184694">
    <property type="component" value="Unassembled WGS sequence"/>
</dbReference>
<feature type="transmembrane region" description="Helical" evidence="6">
    <location>
        <begin position="203"/>
        <end position="226"/>
    </location>
</feature>
<evidence type="ECO:0000256" key="4">
    <source>
        <dbReference type="ARBA" id="ARBA00022989"/>
    </source>
</evidence>
<feature type="transmembrane region" description="Helical" evidence="6">
    <location>
        <begin position="61"/>
        <end position="80"/>
    </location>
</feature>
<feature type="transmembrane region" description="Helical" evidence="6">
    <location>
        <begin position="278"/>
        <end position="299"/>
    </location>
</feature>
<dbReference type="PANTHER" id="PTHR30213:SF0">
    <property type="entry name" value="UPF0761 MEMBRANE PROTEIN YIHY"/>
    <property type="match status" value="1"/>
</dbReference>
<dbReference type="InterPro" id="IPR017039">
    <property type="entry name" value="Virul_fac_BrkB"/>
</dbReference>
<feature type="transmembrane region" description="Helical" evidence="6">
    <location>
        <begin position="119"/>
        <end position="141"/>
    </location>
</feature>
<evidence type="ECO:0000256" key="3">
    <source>
        <dbReference type="ARBA" id="ARBA00022692"/>
    </source>
</evidence>
<sequence>MGSSFSKMNISSLIHFVTKGMWSVNVKELPLLQRRAVIFCRRLSVIFTGFFVDNCMLRATALAYTTILSIVPFLAVLFSISKGLGVQNSETLRFILLNASAGNTKAVDYLLQYVNNTNVTTLGVIGVATLFVTVISLMGNIESAFNRIWNVKQGRTMWRKFTDFFSIVLVAPILLGVAVSLSVTMQHDSILQGLLSIDAISYVYFQLLKLIPTVMIWFLLFFAYAFIPNLKVQAKSAFVGALVGVFLWKSVENVYISYLVGANNYNLIYGSFAQFPLFLLWIYISWLIVLFGVEICYAIQYGSTEEDKMLAGRTSCYEKSILATAVMATLAKTYRNNGGAVTVESLSDSLQVSQLLVEDALSVLEEKGFAAKVEADNAAYILARPASSTYVSEVITAVCHYHPERVMQYTLQGHPDSIVIVETLYKQLASGKDCTLAEL</sequence>
<keyword evidence="4 6" id="KW-1133">Transmembrane helix</keyword>